<evidence type="ECO:0000259" key="1">
    <source>
        <dbReference type="Pfam" id="PF02720"/>
    </source>
</evidence>
<reference evidence="2" key="1">
    <citation type="journal article" date="2023" name="Environ. Microbiol.">
        <title>The 2-methylpropene degradation pathway in Mycobacteriaceae family strains.</title>
        <authorList>
            <person name="Helbich S."/>
            <person name="Barrantes I."/>
            <person name="Dos Anjos Borges L.G."/>
            <person name="Pieper D.H."/>
            <person name="Vainshtein Y."/>
            <person name="Sohn K."/>
            <person name="Engesser K.H."/>
        </authorList>
    </citation>
    <scope>NUCLEOTIDE SEQUENCE</scope>
    <source>
        <strain evidence="2">IBE100</strain>
    </source>
</reference>
<protein>
    <submittedName>
        <fullName evidence="2">13E12 repeat family protein</fullName>
    </submittedName>
</protein>
<dbReference type="RefSeq" id="WP_278224033.1">
    <property type="nucleotide sequence ID" value="NZ_JAKZMO010000086.1"/>
</dbReference>
<evidence type="ECO:0000313" key="2">
    <source>
        <dbReference type="EMBL" id="MDG5487008.1"/>
    </source>
</evidence>
<dbReference type="InterPro" id="IPR003870">
    <property type="entry name" value="DUF222"/>
</dbReference>
<gene>
    <name evidence="2" type="ORF">MNO81_29855</name>
</gene>
<evidence type="ECO:0000313" key="3">
    <source>
        <dbReference type="Proteomes" id="UP001154266"/>
    </source>
</evidence>
<organism evidence="2 3">
    <name type="scientific">Mycolicibacterium gadium</name>
    <name type="common">Mycobacterium gadium</name>
    <dbReference type="NCBI Taxonomy" id="1794"/>
    <lineage>
        <taxon>Bacteria</taxon>
        <taxon>Bacillati</taxon>
        <taxon>Actinomycetota</taxon>
        <taxon>Actinomycetes</taxon>
        <taxon>Mycobacteriales</taxon>
        <taxon>Mycobacteriaceae</taxon>
        <taxon>Mycolicibacterium</taxon>
    </lineage>
</organism>
<feature type="non-terminal residue" evidence="2">
    <location>
        <position position="124"/>
    </location>
</feature>
<keyword evidence="3" id="KW-1185">Reference proteome</keyword>
<feature type="non-terminal residue" evidence="2">
    <location>
        <position position="1"/>
    </location>
</feature>
<dbReference type="EMBL" id="JAKZMO010000086">
    <property type="protein sequence ID" value="MDG5487008.1"/>
    <property type="molecule type" value="Genomic_DNA"/>
</dbReference>
<name>A0ABT6H014_MYCGU</name>
<proteinExistence type="predicted"/>
<feature type="domain" description="DUF222" evidence="1">
    <location>
        <begin position="15"/>
        <end position="124"/>
    </location>
</feature>
<comment type="caution">
    <text evidence="2">The sequence shown here is derived from an EMBL/GenBank/DDBJ whole genome shotgun (WGS) entry which is preliminary data.</text>
</comment>
<accession>A0ABT6H014</accession>
<dbReference type="Proteomes" id="UP001154266">
    <property type="component" value="Unassembled WGS sequence"/>
</dbReference>
<dbReference type="Pfam" id="PF02720">
    <property type="entry name" value="DUF222"/>
    <property type="match status" value="1"/>
</dbReference>
<sequence length="124" mass="13370">QLADPPDEGGLVGGVVDSLWARLRIPVDEIKRRMKLAARISPRRQLSGPALPPHLPLVAGAVESGVIGEDHLRVIGKAMDRLPSCVSAADRGEVERSLVREAVKNDAQIVKAAGRRIDEIFNPD</sequence>